<reference evidence="2 3" key="1">
    <citation type="submission" date="2020-07" db="EMBL/GenBank/DDBJ databases">
        <title>Characterization of Pectobacterium aroidearum strains causing soft rot on Amorphophallus konjac.</title>
        <authorList>
            <person name="Xie H."/>
        </authorList>
    </citation>
    <scope>NUCLEOTIDE SEQUENCE [LARGE SCALE GENOMIC DNA]</scope>
    <source>
        <strain evidence="2 3">MY10</strain>
    </source>
</reference>
<gene>
    <name evidence="2" type="ORF">H2Y56_06145</name>
</gene>
<evidence type="ECO:0000313" key="2">
    <source>
        <dbReference type="EMBL" id="MBA5231698.1"/>
    </source>
</evidence>
<dbReference type="Proteomes" id="UP000530038">
    <property type="component" value="Unassembled WGS sequence"/>
</dbReference>
<accession>A0ABR5ZB15</accession>
<protein>
    <submittedName>
        <fullName evidence="2">DUF4123 domain-containing protein</fullName>
    </submittedName>
</protein>
<dbReference type="RefSeq" id="WP_181828945.1">
    <property type="nucleotide sequence ID" value="NZ_CP104757.1"/>
</dbReference>
<feature type="domain" description="DUF4123" evidence="1">
    <location>
        <begin position="35"/>
        <end position="151"/>
    </location>
</feature>
<name>A0ABR5ZB15_9GAMM</name>
<evidence type="ECO:0000313" key="3">
    <source>
        <dbReference type="Proteomes" id="UP000530038"/>
    </source>
</evidence>
<comment type="caution">
    <text evidence="2">The sequence shown here is derived from an EMBL/GenBank/DDBJ whole genome shotgun (WGS) entry which is preliminary data.</text>
</comment>
<keyword evidence="3" id="KW-1185">Reference proteome</keyword>
<sequence>MLENPYDAVSDGLKQAIFLPATTTVDEQELPLHTYLLLNAAASADIAICLEGFAPPYRSLFDVSVLDSLGHVAPYLVQIDAHSDVLDWWLAEGYMQQWGIMVRSTLPLIPLVRHFKKFTKVINDGKTYFFRFYQPKTFNQFIPRLTPVQQADFFAPLYAVYTETLNAPEQLIRYTHNASGLQTADLNLPVTPSPEESMTHVAVY</sequence>
<organism evidence="2 3">
    <name type="scientific">Pectobacterium aroidearum</name>
    <dbReference type="NCBI Taxonomy" id="1201031"/>
    <lineage>
        <taxon>Bacteria</taxon>
        <taxon>Pseudomonadati</taxon>
        <taxon>Pseudomonadota</taxon>
        <taxon>Gammaproteobacteria</taxon>
        <taxon>Enterobacterales</taxon>
        <taxon>Pectobacteriaceae</taxon>
        <taxon>Pectobacterium</taxon>
    </lineage>
</organism>
<evidence type="ECO:0000259" key="1">
    <source>
        <dbReference type="Pfam" id="PF13503"/>
    </source>
</evidence>
<proteinExistence type="predicted"/>
<dbReference type="EMBL" id="JACERK010000002">
    <property type="protein sequence ID" value="MBA5231698.1"/>
    <property type="molecule type" value="Genomic_DNA"/>
</dbReference>
<dbReference type="InterPro" id="IPR025391">
    <property type="entry name" value="DUF4123"/>
</dbReference>
<dbReference type="Pfam" id="PF13503">
    <property type="entry name" value="DUF4123"/>
    <property type="match status" value="1"/>
</dbReference>